<evidence type="ECO:0000313" key="3">
    <source>
        <dbReference type="EMBL" id="PTU31256.1"/>
    </source>
</evidence>
<protein>
    <submittedName>
        <fullName evidence="3">Acyltransferase</fullName>
    </submittedName>
</protein>
<keyword evidence="1" id="KW-0812">Transmembrane</keyword>
<evidence type="ECO:0000259" key="2">
    <source>
        <dbReference type="SMART" id="SM00563"/>
    </source>
</evidence>
<dbReference type="OrthoDB" id="319710at2"/>
<gene>
    <name evidence="3" type="ORF">CJD38_07850</name>
</gene>
<sequence length="310" mass="35472">MFSILLPGFLVGAATFLAMLALLIVTFVFLLPGILLKLIPYVPLQRACSRYCVGVAIQWAATSQLIYRIFHPKQWQVDIRGKLDSNRSYLLVSNHQSMTDILLLFDVLHRRVPLPRFFLKQQLMYVPIIGMGCWAMDFPFMKRHSKAAVAANPALRHEDLEATRRSCEIFRTEPVTLVNFVEGTRFSEAKRLKNRSPYRYLLRPKSGGMSFALNAMGDQFAGLIDVTVAYRQTGKPLFWSWLCGEQDDLAIRADISAIPADLIHGDYEHDEEFRGRFQGWVNDLWTRKDARLGKMLDQPLSSPVKPAHHF</sequence>
<name>A0A2T5MFB7_9GAMM</name>
<organism evidence="3 4">
    <name type="scientific">Stenotrophobium rhamnosiphilum</name>
    <dbReference type="NCBI Taxonomy" id="2029166"/>
    <lineage>
        <taxon>Bacteria</taxon>
        <taxon>Pseudomonadati</taxon>
        <taxon>Pseudomonadota</taxon>
        <taxon>Gammaproteobacteria</taxon>
        <taxon>Nevskiales</taxon>
        <taxon>Nevskiaceae</taxon>
        <taxon>Stenotrophobium</taxon>
    </lineage>
</organism>
<dbReference type="Pfam" id="PF01553">
    <property type="entry name" value="Acyltransferase"/>
    <property type="match status" value="1"/>
</dbReference>
<dbReference type="SMART" id="SM00563">
    <property type="entry name" value="PlsC"/>
    <property type="match status" value="1"/>
</dbReference>
<dbReference type="RefSeq" id="WP_107939798.1">
    <property type="nucleotide sequence ID" value="NZ_QANS01000003.1"/>
</dbReference>
<dbReference type="PANTHER" id="PTHR10983">
    <property type="entry name" value="1-ACYLGLYCEROL-3-PHOSPHATE ACYLTRANSFERASE-RELATED"/>
    <property type="match status" value="1"/>
</dbReference>
<feature type="domain" description="Phospholipid/glycerol acyltransferase" evidence="2">
    <location>
        <begin position="89"/>
        <end position="231"/>
    </location>
</feature>
<evidence type="ECO:0000313" key="4">
    <source>
        <dbReference type="Proteomes" id="UP000244248"/>
    </source>
</evidence>
<proteinExistence type="predicted"/>
<dbReference type="EMBL" id="QANS01000003">
    <property type="protein sequence ID" value="PTU31256.1"/>
    <property type="molecule type" value="Genomic_DNA"/>
</dbReference>
<dbReference type="SUPFAM" id="SSF69593">
    <property type="entry name" value="Glycerol-3-phosphate (1)-acyltransferase"/>
    <property type="match status" value="1"/>
</dbReference>
<feature type="transmembrane region" description="Helical" evidence="1">
    <location>
        <begin position="6"/>
        <end position="39"/>
    </location>
</feature>
<dbReference type="NCBIfam" id="NF010621">
    <property type="entry name" value="PRK14014.1"/>
    <property type="match status" value="1"/>
</dbReference>
<keyword evidence="1" id="KW-1133">Transmembrane helix</keyword>
<dbReference type="AlphaFoldDB" id="A0A2T5MFB7"/>
<dbReference type="CDD" id="cd07990">
    <property type="entry name" value="LPLAT_LCLAT1-like"/>
    <property type="match status" value="1"/>
</dbReference>
<keyword evidence="3" id="KW-0012">Acyltransferase</keyword>
<dbReference type="InterPro" id="IPR002123">
    <property type="entry name" value="Plipid/glycerol_acylTrfase"/>
</dbReference>
<keyword evidence="3" id="KW-0808">Transferase</keyword>
<accession>A0A2T5MFB7</accession>
<evidence type="ECO:0000256" key="1">
    <source>
        <dbReference type="SAM" id="Phobius"/>
    </source>
</evidence>
<dbReference type="PANTHER" id="PTHR10983:SF16">
    <property type="entry name" value="LYSOCARDIOLIPIN ACYLTRANSFERASE 1"/>
    <property type="match status" value="1"/>
</dbReference>
<keyword evidence="1" id="KW-0472">Membrane</keyword>
<reference evidence="3 4" key="1">
    <citation type="submission" date="2018-04" db="EMBL/GenBank/DDBJ databases">
        <title>Novel species isolated from glacier.</title>
        <authorList>
            <person name="Liu Q."/>
            <person name="Xin Y.-H."/>
        </authorList>
    </citation>
    <scope>NUCLEOTIDE SEQUENCE [LARGE SCALE GENOMIC DNA]</scope>
    <source>
        <strain evidence="3 4">GT1R17</strain>
    </source>
</reference>
<dbReference type="GO" id="GO:0016746">
    <property type="term" value="F:acyltransferase activity"/>
    <property type="evidence" value="ECO:0007669"/>
    <property type="project" value="UniProtKB-KW"/>
</dbReference>
<comment type="caution">
    <text evidence="3">The sequence shown here is derived from an EMBL/GenBank/DDBJ whole genome shotgun (WGS) entry which is preliminary data.</text>
</comment>
<keyword evidence="4" id="KW-1185">Reference proteome</keyword>
<dbReference type="Proteomes" id="UP000244248">
    <property type="component" value="Unassembled WGS sequence"/>
</dbReference>